<gene>
    <name evidence="2" type="ORF">VSS30_05900</name>
</gene>
<dbReference type="EMBL" id="JAYMRR010000002">
    <property type="protein sequence ID" value="MFB8748336.1"/>
    <property type="molecule type" value="Genomic_DNA"/>
</dbReference>
<comment type="caution">
    <text evidence="2">The sequence shown here is derived from an EMBL/GenBank/DDBJ whole genome shotgun (WGS) entry which is preliminary data.</text>
</comment>
<protein>
    <recommendedName>
        <fullName evidence="4">ANTAR domain-containing protein</fullName>
    </recommendedName>
</protein>
<dbReference type="Proteomes" id="UP001585018">
    <property type="component" value="Unassembled WGS sequence"/>
</dbReference>
<evidence type="ECO:0000256" key="1">
    <source>
        <dbReference type="SAM" id="MobiDB-lite"/>
    </source>
</evidence>
<feature type="compositionally biased region" description="Basic and acidic residues" evidence="1">
    <location>
        <begin position="45"/>
        <end position="61"/>
    </location>
</feature>
<evidence type="ECO:0000313" key="3">
    <source>
        <dbReference type="Proteomes" id="UP001585018"/>
    </source>
</evidence>
<organism evidence="2 3">
    <name type="scientific">Streptomyces parvulus</name>
    <dbReference type="NCBI Taxonomy" id="146923"/>
    <lineage>
        <taxon>Bacteria</taxon>
        <taxon>Bacillati</taxon>
        <taxon>Actinomycetota</taxon>
        <taxon>Actinomycetes</taxon>
        <taxon>Kitasatosporales</taxon>
        <taxon>Streptomycetaceae</taxon>
        <taxon>Streptomyces</taxon>
    </lineage>
</organism>
<proteinExistence type="predicted"/>
<keyword evidence="3" id="KW-1185">Reference proteome</keyword>
<sequence length="152" mass="16168">MSELAQQGAHRMGVALELEPAELQALLCAAQRSKRHPSGDCTCSEGDRRNGAASGKGDRRNSHSASPVGVDRLDAPPDLLGLLAEMKVDQRIALLADLAASWEESEIAHAADKLARAGMEAEMEALIRHARQAGKDSTEVAVALAMHRVRLG</sequence>
<accession>A0ABV5D6J0</accession>
<name>A0ABV5D6J0_9ACTN</name>
<feature type="region of interest" description="Disordered" evidence="1">
    <location>
        <begin position="32"/>
        <end position="72"/>
    </location>
</feature>
<dbReference type="RefSeq" id="WP_376718330.1">
    <property type="nucleotide sequence ID" value="NZ_JAYMRR010000002.1"/>
</dbReference>
<evidence type="ECO:0008006" key="4">
    <source>
        <dbReference type="Google" id="ProtNLM"/>
    </source>
</evidence>
<evidence type="ECO:0000313" key="2">
    <source>
        <dbReference type="EMBL" id="MFB8748336.1"/>
    </source>
</evidence>
<reference evidence="2 3" key="1">
    <citation type="submission" date="2024-01" db="EMBL/GenBank/DDBJ databases">
        <title>Genome mining of biosynthetic gene clusters to explore secondary metabolites of Streptomyces sp.</title>
        <authorList>
            <person name="Baig A."/>
            <person name="Ajitkumar Shintre N."/>
            <person name="Kumar H."/>
            <person name="Anbarasu A."/>
            <person name="Ramaiah S."/>
        </authorList>
    </citation>
    <scope>NUCLEOTIDE SEQUENCE [LARGE SCALE GENOMIC DNA]</scope>
    <source>
        <strain evidence="2 3">A03</strain>
    </source>
</reference>